<protein>
    <submittedName>
        <fullName evidence="8">Family 5 glycoside hydrolase</fullName>
    </submittedName>
</protein>
<dbReference type="GO" id="GO:0009251">
    <property type="term" value="P:glucan catabolic process"/>
    <property type="evidence" value="ECO:0007669"/>
    <property type="project" value="TreeGrafter"/>
</dbReference>
<dbReference type="OrthoDB" id="412536at2759"/>
<keyword evidence="4 6" id="KW-0326">Glycosidase</keyword>
<proteinExistence type="inferred from homology"/>
<evidence type="ECO:0000313" key="9">
    <source>
        <dbReference type="Proteomes" id="UP000664859"/>
    </source>
</evidence>
<accession>A0A835Z688</accession>
<dbReference type="InterPro" id="IPR001547">
    <property type="entry name" value="Glyco_hydro_5"/>
</dbReference>
<dbReference type="InterPro" id="IPR017853">
    <property type="entry name" value="GH"/>
</dbReference>
<dbReference type="EMBL" id="JAFCMP010000223">
    <property type="protein sequence ID" value="KAG5182988.1"/>
    <property type="molecule type" value="Genomic_DNA"/>
</dbReference>
<evidence type="ECO:0000256" key="4">
    <source>
        <dbReference type="ARBA" id="ARBA00023295"/>
    </source>
</evidence>
<dbReference type="GO" id="GO:0008422">
    <property type="term" value="F:beta-glucosidase activity"/>
    <property type="evidence" value="ECO:0007669"/>
    <property type="project" value="TreeGrafter"/>
</dbReference>
<dbReference type="GO" id="GO:0009986">
    <property type="term" value="C:cell surface"/>
    <property type="evidence" value="ECO:0007669"/>
    <property type="project" value="TreeGrafter"/>
</dbReference>
<organism evidence="8 9">
    <name type="scientific">Tribonema minus</name>
    <dbReference type="NCBI Taxonomy" id="303371"/>
    <lineage>
        <taxon>Eukaryota</taxon>
        <taxon>Sar</taxon>
        <taxon>Stramenopiles</taxon>
        <taxon>Ochrophyta</taxon>
        <taxon>PX clade</taxon>
        <taxon>Xanthophyceae</taxon>
        <taxon>Tribonematales</taxon>
        <taxon>Tribonemataceae</taxon>
        <taxon>Tribonema</taxon>
    </lineage>
</organism>
<evidence type="ECO:0000256" key="6">
    <source>
        <dbReference type="RuleBase" id="RU361153"/>
    </source>
</evidence>
<dbReference type="Gene3D" id="3.20.20.80">
    <property type="entry name" value="Glycosidases"/>
    <property type="match status" value="1"/>
</dbReference>
<keyword evidence="2 6" id="KW-0378">Hydrolase</keyword>
<dbReference type="AlphaFoldDB" id="A0A835Z688"/>
<evidence type="ECO:0000256" key="1">
    <source>
        <dbReference type="ARBA" id="ARBA00005641"/>
    </source>
</evidence>
<dbReference type="SUPFAM" id="SSF51445">
    <property type="entry name" value="(Trans)glycosidases"/>
    <property type="match status" value="1"/>
</dbReference>
<evidence type="ECO:0000256" key="2">
    <source>
        <dbReference type="ARBA" id="ARBA00022801"/>
    </source>
</evidence>
<gene>
    <name evidence="8" type="ORF">JKP88DRAFT_157349</name>
</gene>
<dbReference type="Pfam" id="PF00150">
    <property type="entry name" value="Cellulase"/>
    <property type="match status" value="1"/>
</dbReference>
<feature type="domain" description="Glycoside hydrolase family 5" evidence="7">
    <location>
        <begin position="31"/>
        <end position="266"/>
    </location>
</feature>
<evidence type="ECO:0000256" key="3">
    <source>
        <dbReference type="ARBA" id="ARBA00023277"/>
    </source>
</evidence>
<evidence type="ECO:0000256" key="5">
    <source>
        <dbReference type="ARBA" id="ARBA00023326"/>
    </source>
</evidence>
<sequence>MLASDLQKLGVGFNLGNRFDSRTNSIDFDTSVKRAISDFKAKGFTHVRIPVTWIYKGKCKLKSDPYFVQQLTKAVKYAVSLKLFVIVDTHHESWLKDHFDGSATLKATFEQLWTDISHLFADISDDALIFQVLNEPPSNFDIAKTRLVNQWGYDAIRAVTTTRCILCMGNDMGSPFGAKAVYPTAADLPGAGKDARLALSVHTYGPPEFALQDGSNDVFATVAEVTASIDKRFAQLKKWIARSGHVTMVWDEFGVGARDDDQARRGDLRVREFYHRTANLCSMEKWPCTVWCDQSWFGVRHESGEFVYGLADAVLQGKADADKSHATAAKHVRR</sequence>
<comment type="caution">
    <text evidence="8">The sequence shown here is derived from an EMBL/GenBank/DDBJ whole genome shotgun (WGS) entry which is preliminary data.</text>
</comment>
<dbReference type="Proteomes" id="UP000664859">
    <property type="component" value="Unassembled WGS sequence"/>
</dbReference>
<keyword evidence="9" id="KW-1185">Reference proteome</keyword>
<dbReference type="GO" id="GO:0005576">
    <property type="term" value="C:extracellular region"/>
    <property type="evidence" value="ECO:0007669"/>
    <property type="project" value="TreeGrafter"/>
</dbReference>
<dbReference type="PANTHER" id="PTHR31297:SF41">
    <property type="entry name" value="ENDOGLUCANASE, PUTATIVE (AFU_ORTHOLOGUE AFUA_5G01830)-RELATED"/>
    <property type="match status" value="1"/>
</dbReference>
<name>A0A835Z688_9STRA</name>
<evidence type="ECO:0000259" key="7">
    <source>
        <dbReference type="Pfam" id="PF00150"/>
    </source>
</evidence>
<dbReference type="PANTHER" id="PTHR31297">
    <property type="entry name" value="GLUCAN ENDO-1,6-BETA-GLUCOSIDASE B"/>
    <property type="match status" value="1"/>
</dbReference>
<keyword evidence="3" id="KW-0119">Carbohydrate metabolism</keyword>
<comment type="similarity">
    <text evidence="1 6">Belongs to the glycosyl hydrolase 5 (cellulase A) family.</text>
</comment>
<reference evidence="8" key="1">
    <citation type="submission" date="2021-02" db="EMBL/GenBank/DDBJ databases">
        <title>First Annotated Genome of the Yellow-green Alga Tribonema minus.</title>
        <authorList>
            <person name="Mahan K.M."/>
        </authorList>
    </citation>
    <scope>NUCLEOTIDE SEQUENCE</scope>
    <source>
        <strain evidence="8">UTEX B ZZ1240</strain>
    </source>
</reference>
<keyword evidence="5" id="KW-0624">Polysaccharide degradation</keyword>
<evidence type="ECO:0000313" key="8">
    <source>
        <dbReference type="EMBL" id="KAG5182988.1"/>
    </source>
</evidence>
<dbReference type="InterPro" id="IPR050386">
    <property type="entry name" value="Glycosyl_hydrolase_5"/>
</dbReference>